<dbReference type="InterPro" id="IPR010033">
    <property type="entry name" value="HAD_SF_ppase_IIIC"/>
</dbReference>
<dbReference type="Proteomes" id="UP001189429">
    <property type="component" value="Unassembled WGS sequence"/>
</dbReference>
<dbReference type="SFLD" id="SFLDG01129">
    <property type="entry name" value="C1.5:_HAD__Beta-PGM__Phosphata"/>
    <property type="match status" value="1"/>
</dbReference>
<organism evidence="1 2">
    <name type="scientific">Prorocentrum cordatum</name>
    <dbReference type="NCBI Taxonomy" id="2364126"/>
    <lineage>
        <taxon>Eukaryota</taxon>
        <taxon>Sar</taxon>
        <taxon>Alveolata</taxon>
        <taxon>Dinophyceae</taxon>
        <taxon>Prorocentrales</taxon>
        <taxon>Prorocentraceae</taxon>
        <taxon>Prorocentrum</taxon>
    </lineage>
</organism>
<accession>A0ABN9Y1Q9</accession>
<proteinExistence type="predicted"/>
<dbReference type="EMBL" id="CAUYUJ010021433">
    <property type="protein sequence ID" value="CAK0904643.1"/>
    <property type="molecule type" value="Genomic_DNA"/>
</dbReference>
<dbReference type="InterPro" id="IPR023214">
    <property type="entry name" value="HAD_sf"/>
</dbReference>
<reference evidence="1" key="1">
    <citation type="submission" date="2023-10" db="EMBL/GenBank/DDBJ databases">
        <authorList>
            <person name="Chen Y."/>
            <person name="Shah S."/>
            <person name="Dougan E. K."/>
            <person name="Thang M."/>
            <person name="Chan C."/>
        </authorList>
    </citation>
    <scope>NUCLEOTIDE SEQUENCE [LARGE SCALE GENOMIC DNA]</scope>
</reference>
<dbReference type="PANTHER" id="PTHR17901">
    <property type="entry name" value="MAGNESIUM-DEPENDENT PHOSPHATASE 1 MDP1"/>
    <property type="match status" value="1"/>
</dbReference>
<dbReference type="Pfam" id="PF12689">
    <property type="entry name" value="Acid_PPase"/>
    <property type="match status" value="1"/>
</dbReference>
<name>A0ABN9Y1Q9_9DINO</name>
<dbReference type="SFLD" id="SFLDG01131">
    <property type="entry name" value="C1.5.2:_MDP_Like"/>
    <property type="match status" value="1"/>
</dbReference>
<dbReference type="SUPFAM" id="SSF56784">
    <property type="entry name" value="HAD-like"/>
    <property type="match status" value="1"/>
</dbReference>
<dbReference type="NCBIfam" id="TIGR01685">
    <property type="entry name" value="MDP-1"/>
    <property type="match status" value="1"/>
</dbReference>
<dbReference type="PANTHER" id="PTHR17901:SF14">
    <property type="entry name" value="MAGNESIUM-DEPENDENT PHOSPHATASE 1"/>
    <property type="match status" value="1"/>
</dbReference>
<protein>
    <recommendedName>
        <fullName evidence="3">Magnesium-dependent phosphatase 1</fullName>
    </recommendedName>
</protein>
<comment type="caution">
    <text evidence="1">The sequence shown here is derived from an EMBL/GenBank/DDBJ whole genome shotgun (WGS) entry which is preliminary data.</text>
</comment>
<evidence type="ECO:0008006" key="3">
    <source>
        <dbReference type="Google" id="ProtNLM"/>
    </source>
</evidence>
<dbReference type="NCBIfam" id="TIGR01681">
    <property type="entry name" value="HAD-SF-IIIC"/>
    <property type="match status" value="1"/>
</dbReference>
<dbReference type="SFLD" id="SFLDS00003">
    <property type="entry name" value="Haloacid_Dehalogenase"/>
    <property type="match status" value="1"/>
</dbReference>
<dbReference type="InterPro" id="IPR010036">
    <property type="entry name" value="MDP_1_eu_arc"/>
</dbReference>
<keyword evidence="2" id="KW-1185">Reference proteome</keyword>
<evidence type="ECO:0000313" key="1">
    <source>
        <dbReference type="EMBL" id="CAK0904643.1"/>
    </source>
</evidence>
<dbReference type="Gene3D" id="3.40.50.1000">
    <property type="entry name" value="HAD superfamily/HAD-like"/>
    <property type="match status" value="1"/>
</dbReference>
<sequence>MGPCKLLPRASASGRAPCVVFDLDGCLWHPEMYQLKWRRGGGPFEPQSDGSMKDRRGNSVALCSGVPAMMWELSEDPRWNGVPVAVASCCDAPSWARELLAKFKTRDGDRSRALSDIVTVCQIHGGSKVRHFEEIASATGCSFQDMLFFDNEPGNCTDVAALGVTSVFCPGGITERVWQDALRAFPAPRGALVRCD</sequence>
<dbReference type="InterPro" id="IPR036412">
    <property type="entry name" value="HAD-like_sf"/>
</dbReference>
<evidence type="ECO:0000313" key="2">
    <source>
        <dbReference type="Proteomes" id="UP001189429"/>
    </source>
</evidence>
<gene>
    <name evidence="1" type="ORF">PCOR1329_LOCUS80596</name>
</gene>